<evidence type="ECO:0000256" key="7">
    <source>
        <dbReference type="ARBA" id="ARBA00023242"/>
    </source>
</evidence>
<evidence type="ECO:0000256" key="3">
    <source>
        <dbReference type="ARBA" id="ARBA00022491"/>
    </source>
</evidence>
<keyword evidence="3" id="KW-0678">Repressor</keyword>
<keyword evidence="7" id="KW-0539">Nucleus</keyword>
<feature type="domain" description="Mediator complex subunit Med12 LCEWAV-domain" evidence="8">
    <location>
        <begin position="4"/>
        <end position="82"/>
    </location>
</feature>
<evidence type="ECO:0000256" key="5">
    <source>
        <dbReference type="ARBA" id="ARBA00023159"/>
    </source>
</evidence>
<keyword evidence="5" id="KW-0010">Activator</keyword>
<comment type="similarity">
    <text evidence="2">Belongs to the Mediator complex subunit 12 family.</text>
</comment>
<protein>
    <submittedName>
        <fullName evidence="10">Mediator complex subunit Med12 LCEWAV-domain domain-containing protein</fullName>
    </submittedName>
</protein>
<evidence type="ECO:0000256" key="1">
    <source>
        <dbReference type="ARBA" id="ARBA00004123"/>
    </source>
</evidence>
<organism evidence="9 10">
    <name type="scientific">Ditylenchus dipsaci</name>
    <dbReference type="NCBI Taxonomy" id="166011"/>
    <lineage>
        <taxon>Eukaryota</taxon>
        <taxon>Metazoa</taxon>
        <taxon>Ecdysozoa</taxon>
        <taxon>Nematoda</taxon>
        <taxon>Chromadorea</taxon>
        <taxon>Rhabditida</taxon>
        <taxon>Tylenchina</taxon>
        <taxon>Tylenchomorpha</taxon>
        <taxon>Sphaerularioidea</taxon>
        <taxon>Anguinidae</taxon>
        <taxon>Anguininae</taxon>
        <taxon>Ditylenchus</taxon>
    </lineage>
</organism>
<accession>A0A915DDI3</accession>
<name>A0A915DDI3_9BILA</name>
<evidence type="ECO:0000256" key="4">
    <source>
        <dbReference type="ARBA" id="ARBA00023015"/>
    </source>
</evidence>
<dbReference type="InterPro" id="IPR021990">
    <property type="entry name" value="Mediator_Med12_LCEWAV"/>
</dbReference>
<dbReference type="Pfam" id="PF12145">
    <property type="entry name" value="Med12-LCEWAV"/>
    <property type="match status" value="1"/>
</dbReference>
<dbReference type="WBParaSite" id="jg18729">
    <property type="protein sequence ID" value="jg18729"/>
    <property type="gene ID" value="jg18729"/>
</dbReference>
<comment type="subcellular location">
    <subcellularLocation>
        <location evidence="1">Nucleus</location>
    </subcellularLocation>
</comment>
<evidence type="ECO:0000256" key="2">
    <source>
        <dbReference type="ARBA" id="ARBA00010289"/>
    </source>
</evidence>
<evidence type="ECO:0000256" key="6">
    <source>
        <dbReference type="ARBA" id="ARBA00023163"/>
    </source>
</evidence>
<evidence type="ECO:0000313" key="10">
    <source>
        <dbReference type="WBParaSite" id="jg18729"/>
    </source>
</evidence>
<evidence type="ECO:0000313" key="9">
    <source>
        <dbReference type="Proteomes" id="UP000887574"/>
    </source>
</evidence>
<keyword evidence="6" id="KW-0804">Transcription</keyword>
<dbReference type="Proteomes" id="UP000887574">
    <property type="component" value="Unplaced"/>
</dbReference>
<keyword evidence="4" id="KW-0805">Transcription regulation</keyword>
<dbReference type="GO" id="GO:0005634">
    <property type="term" value="C:nucleus"/>
    <property type="evidence" value="ECO:0007669"/>
    <property type="project" value="UniProtKB-SubCell"/>
</dbReference>
<evidence type="ECO:0000259" key="8">
    <source>
        <dbReference type="Pfam" id="PF12145"/>
    </source>
</evidence>
<keyword evidence="9" id="KW-1185">Reference proteome</keyword>
<proteinExistence type="inferred from homology"/>
<dbReference type="AlphaFoldDB" id="A0A915DDI3"/>
<reference evidence="10" key="1">
    <citation type="submission" date="2022-11" db="UniProtKB">
        <authorList>
            <consortium name="WormBaseParasite"/>
        </authorList>
    </citation>
    <scope>IDENTIFICATION</scope>
</reference>
<sequence length="112" mass="12738">MQGLLHAIIIDCPVALVWNNFDDQTLPQSLCGSPLDLLPFSPDVLTQHLPKSASQIDEIIRMRIGEIKKRSRDVENRWALTPNCQSGFGWYLLLDTCRSTLTREPHIMSVSY</sequence>